<protein>
    <submittedName>
        <fullName evidence="1">Uncharacterized protein</fullName>
    </submittedName>
</protein>
<evidence type="ECO:0000313" key="2">
    <source>
        <dbReference type="Proteomes" id="UP001163046"/>
    </source>
</evidence>
<sequence length="272" mass="30704">MDRHQFTNLHLKSEYGKISLGEQHEQVVPLIHVSHFLTYNHQKSFHPQHRRLPDEFPSHILRSVDERNALGDWPTLLAPSISRCELCGTELGEAVKHPGTDGEAVLITSAFPFRKIAVRVKICKKADCKAMHQAFPSDIEEEDLQNGVSGFLHNVSPIQQKDKNVKWFDCEIQIPQGLVRGVCFDPSPSTWEHFNKVAESKSPVKMTNFETIKKRKGSELDIIIRKKTKLEEIKDDPFDRSDVVATTTTTTIGSLKDLKAGQLLTVTAMANN</sequence>
<organism evidence="1 2">
    <name type="scientific">Desmophyllum pertusum</name>
    <dbReference type="NCBI Taxonomy" id="174260"/>
    <lineage>
        <taxon>Eukaryota</taxon>
        <taxon>Metazoa</taxon>
        <taxon>Cnidaria</taxon>
        <taxon>Anthozoa</taxon>
        <taxon>Hexacorallia</taxon>
        <taxon>Scleractinia</taxon>
        <taxon>Caryophylliina</taxon>
        <taxon>Caryophylliidae</taxon>
        <taxon>Desmophyllum</taxon>
    </lineage>
</organism>
<dbReference type="OrthoDB" id="5951936at2759"/>
<evidence type="ECO:0000313" key="1">
    <source>
        <dbReference type="EMBL" id="KAJ7391599.1"/>
    </source>
</evidence>
<dbReference type="Proteomes" id="UP001163046">
    <property type="component" value="Unassembled WGS sequence"/>
</dbReference>
<keyword evidence="2" id="KW-1185">Reference proteome</keyword>
<dbReference type="AlphaFoldDB" id="A0A9X0A4S4"/>
<reference evidence="1" key="1">
    <citation type="submission" date="2023-01" db="EMBL/GenBank/DDBJ databases">
        <title>Genome assembly of the deep-sea coral Lophelia pertusa.</title>
        <authorList>
            <person name="Herrera S."/>
            <person name="Cordes E."/>
        </authorList>
    </citation>
    <scope>NUCLEOTIDE SEQUENCE</scope>
    <source>
        <strain evidence="1">USNM1676648</strain>
        <tissue evidence="1">Polyp</tissue>
    </source>
</reference>
<gene>
    <name evidence="1" type="ORF">OS493_017296</name>
</gene>
<comment type="caution">
    <text evidence="1">The sequence shown here is derived from an EMBL/GenBank/DDBJ whole genome shotgun (WGS) entry which is preliminary data.</text>
</comment>
<dbReference type="EMBL" id="MU825405">
    <property type="protein sequence ID" value="KAJ7391599.1"/>
    <property type="molecule type" value="Genomic_DNA"/>
</dbReference>
<name>A0A9X0A4S4_9CNID</name>
<proteinExistence type="predicted"/>
<accession>A0A9X0A4S4</accession>